<feature type="domain" description="PPM-type phosphatase" evidence="2">
    <location>
        <begin position="230"/>
        <end position="505"/>
    </location>
</feature>
<dbReference type="SMART" id="SM00332">
    <property type="entry name" value="PP2Cc"/>
    <property type="match status" value="1"/>
</dbReference>
<feature type="compositionally biased region" description="Basic and acidic residues" evidence="1">
    <location>
        <begin position="82"/>
        <end position="91"/>
    </location>
</feature>
<name>A0A1J1H5Y0_PLARL</name>
<dbReference type="AlphaFoldDB" id="A0A1J1H5Y0"/>
<sequence length="507" mass="59080">MKHLLNTLKIIKDCCTRREEFKESNYKQLLDLLPLGESYDDINEKNLHILKKDIPLSNIKLKLFDKNKNRQNNLNNNIKNTTESRNKESYENKSSIKNVDKDLIYIKKKLNRNIEQEIFLNDMNKNNKKCSSLIIKENVIQKLKGNRVNNSIYCAHGKLSDTNSVEKNFQLKKIEIIPKIEKEESIMNSFSVVCMKGNQNEYYESKNDNDYIYFNNYEQFFFIQAYDLKIAGIISGIGKNSIRVCDNIVFHLLKTILSNLKSFYENKKNLWLSEQIEYILLSSINDTNNYIKINLQESFNSGCSLCVCAYSKKHKILTILNIGNIQTILVKNKDEKKKEDVKNYYNSNTLYETILITKKHDVLNKEEKERILSYGCIINDDSESENKNTWKNIDYLNQFNEKSDLKTLNITKAIGLFNFIKFGLSNTPDVIDVKLNINTSGFLILVSHTISQVYNSHNLVKFLFNKSNNNSLFESSKKLIHKVHSVYMSTENSNVKDMTIIILPLID</sequence>
<protein>
    <submittedName>
        <fullName evidence="3">Serine/threonine protein phosphatase, putative</fullName>
    </submittedName>
</protein>
<dbReference type="Pfam" id="PF00481">
    <property type="entry name" value="PP2C"/>
    <property type="match status" value="1"/>
</dbReference>
<dbReference type="SUPFAM" id="SSF81606">
    <property type="entry name" value="PP2C-like"/>
    <property type="match status" value="1"/>
</dbReference>
<gene>
    <name evidence="3" type="ORF">PRELSG_0516700</name>
</gene>
<proteinExistence type="predicted"/>
<dbReference type="InterPro" id="IPR001932">
    <property type="entry name" value="PPM-type_phosphatase-like_dom"/>
</dbReference>
<accession>A0A1J1H5Y0</accession>
<dbReference type="OrthoDB" id="10331477at2759"/>
<dbReference type="EMBL" id="LN835300">
    <property type="protein sequence ID" value="CRG99009.1"/>
    <property type="molecule type" value="Genomic_DNA"/>
</dbReference>
<evidence type="ECO:0000313" key="4">
    <source>
        <dbReference type="Proteomes" id="UP000220158"/>
    </source>
</evidence>
<dbReference type="GO" id="GO:0004722">
    <property type="term" value="F:protein serine/threonine phosphatase activity"/>
    <property type="evidence" value="ECO:0007669"/>
    <property type="project" value="InterPro"/>
</dbReference>
<evidence type="ECO:0000313" key="3">
    <source>
        <dbReference type="EMBL" id="CRG99009.1"/>
    </source>
</evidence>
<keyword evidence="4" id="KW-1185">Reference proteome</keyword>
<feature type="region of interest" description="Disordered" evidence="1">
    <location>
        <begin position="72"/>
        <end position="92"/>
    </location>
</feature>
<dbReference type="InterPro" id="IPR015655">
    <property type="entry name" value="PP2C"/>
</dbReference>
<dbReference type="RefSeq" id="XP_028532018.1">
    <property type="nucleotide sequence ID" value="XM_028675428.1"/>
</dbReference>
<dbReference type="Gene3D" id="3.60.40.10">
    <property type="entry name" value="PPM-type phosphatase domain"/>
    <property type="match status" value="1"/>
</dbReference>
<organism evidence="3 4">
    <name type="scientific">Plasmodium relictum</name>
    <dbReference type="NCBI Taxonomy" id="85471"/>
    <lineage>
        <taxon>Eukaryota</taxon>
        <taxon>Sar</taxon>
        <taxon>Alveolata</taxon>
        <taxon>Apicomplexa</taxon>
        <taxon>Aconoidasida</taxon>
        <taxon>Haemosporida</taxon>
        <taxon>Plasmodiidae</taxon>
        <taxon>Plasmodium</taxon>
        <taxon>Plasmodium (Haemamoeba)</taxon>
    </lineage>
</organism>
<dbReference type="PANTHER" id="PTHR13832">
    <property type="entry name" value="PROTEIN PHOSPHATASE 2C"/>
    <property type="match status" value="1"/>
</dbReference>
<evidence type="ECO:0000259" key="2">
    <source>
        <dbReference type="PROSITE" id="PS51746"/>
    </source>
</evidence>
<dbReference type="KEGG" id="prel:PRELSG_0516700"/>
<evidence type="ECO:0000256" key="1">
    <source>
        <dbReference type="SAM" id="MobiDB-lite"/>
    </source>
</evidence>
<dbReference type="GeneID" id="39735110"/>
<dbReference type="VEuPathDB" id="PlasmoDB:PRELSG_0516700"/>
<dbReference type="PROSITE" id="PS51746">
    <property type="entry name" value="PPM_2"/>
    <property type="match status" value="1"/>
</dbReference>
<dbReference type="InterPro" id="IPR036457">
    <property type="entry name" value="PPM-type-like_dom_sf"/>
</dbReference>
<reference evidence="3 4" key="1">
    <citation type="submission" date="2015-04" db="EMBL/GenBank/DDBJ databases">
        <authorList>
            <consortium name="Pathogen Informatics"/>
        </authorList>
    </citation>
    <scope>NUCLEOTIDE SEQUENCE [LARGE SCALE GENOMIC DNA]</scope>
    <source>
        <strain evidence="3 4">SGS1</strain>
    </source>
</reference>
<dbReference type="PANTHER" id="PTHR13832:SF827">
    <property type="entry name" value="PROTEIN PHOSPHATASE 1L"/>
    <property type="match status" value="1"/>
</dbReference>
<dbReference type="Proteomes" id="UP000220158">
    <property type="component" value="Chromosome 5"/>
</dbReference>